<keyword evidence="3" id="KW-1185">Reference proteome</keyword>
<dbReference type="Proteomes" id="UP000322080">
    <property type="component" value="Unassembled WGS sequence"/>
</dbReference>
<keyword evidence="1" id="KW-0732">Signal</keyword>
<sequence length="100" mass="10453">MANGKLVAIVTALMLTVGGQGAQAAFSLSQLVQIEQLIATGQWQRLRAFLTANPALLEGDDPLATELRRFLAEVASGTIASITPASRPSLDALAAARDSY</sequence>
<evidence type="ECO:0000256" key="1">
    <source>
        <dbReference type="SAM" id="SignalP"/>
    </source>
</evidence>
<dbReference type="EMBL" id="VSIY01000006">
    <property type="protein sequence ID" value="TYB81450.1"/>
    <property type="molecule type" value="Genomic_DNA"/>
</dbReference>
<organism evidence="2 3">
    <name type="scientific">Maritimibacter fusiformis</name>
    <dbReference type="NCBI Taxonomy" id="2603819"/>
    <lineage>
        <taxon>Bacteria</taxon>
        <taxon>Pseudomonadati</taxon>
        <taxon>Pseudomonadota</taxon>
        <taxon>Alphaproteobacteria</taxon>
        <taxon>Rhodobacterales</taxon>
        <taxon>Roseobacteraceae</taxon>
        <taxon>Maritimibacter</taxon>
    </lineage>
</organism>
<accession>A0A5D0RIL6</accession>
<feature type="signal peptide" evidence="1">
    <location>
        <begin position="1"/>
        <end position="24"/>
    </location>
</feature>
<name>A0A5D0RIL6_9RHOB</name>
<comment type="caution">
    <text evidence="2">The sequence shown here is derived from an EMBL/GenBank/DDBJ whole genome shotgun (WGS) entry which is preliminary data.</text>
</comment>
<gene>
    <name evidence="2" type="ORF">FVF75_10110</name>
</gene>
<dbReference type="RefSeq" id="WP_148377845.1">
    <property type="nucleotide sequence ID" value="NZ_VSIY01000006.1"/>
</dbReference>
<evidence type="ECO:0000313" key="2">
    <source>
        <dbReference type="EMBL" id="TYB81450.1"/>
    </source>
</evidence>
<proteinExistence type="predicted"/>
<evidence type="ECO:0000313" key="3">
    <source>
        <dbReference type="Proteomes" id="UP000322080"/>
    </source>
</evidence>
<dbReference type="AlphaFoldDB" id="A0A5D0RIL6"/>
<reference evidence="2 3" key="1">
    <citation type="submission" date="2019-08" db="EMBL/GenBank/DDBJ databases">
        <title>Identification of a novel species of the genus Boseongicola.</title>
        <authorList>
            <person name="Zhang X.-Q."/>
        </authorList>
    </citation>
    <scope>NUCLEOTIDE SEQUENCE [LARGE SCALE GENOMIC DNA]</scope>
    <source>
        <strain evidence="2 3">HY14</strain>
    </source>
</reference>
<feature type="chain" id="PRO_5022740602" evidence="1">
    <location>
        <begin position="25"/>
        <end position="100"/>
    </location>
</feature>
<protein>
    <submittedName>
        <fullName evidence="2">Uncharacterized protein</fullName>
    </submittedName>
</protein>